<dbReference type="Proteomes" id="UP001381693">
    <property type="component" value="Unassembled WGS sequence"/>
</dbReference>
<name>A0AAN8XI32_HALRR</name>
<reference evidence="4 5" key="1">
    <citation type="submission" date="2023-11" db="EMBL/GenBank/DDBJ databases">
        <title>Halocaridina rubra genome assembly.</title>
        <authorList>
            <person name="Smith C."/>
        </authorList>
    </citation>
    <scope>NUCLEOTIDE SEQUENCE [LARGE SCALE GENOMIC DNA]</scope>
    <source>
        <strain evidence="4">EP-1</strain>
        <tissue evidence="4">Whole</tissue>
    </source>
</reference>
<keyword evidence="2" id="KW-0325">Glycoprotein</keyword>
<dbReference type="InterPro" id="IPR002018">
    <property type="entry name" value="CarbesteraseB"/>
</dbReference>
<evidence type="ECO:0000313" key="5">
    <source>
        <dbReference type="Proteomes" id="UP001381693"/>
    </source>
</evidence>
<evidence type="ECO:0000256" key="2">
    <source>
        <dbReference type="ARBA" id="ARBA00023180"/>
    </source>
</evidence>
<evidence type="ECO:0000256" key="1">
    <source>
        <dbReference type="ARBA" id="ARBA00005964"/>
    </source>
</evidence>
<feature type="domain" description="Carboxylesterase type B" evidence="3">
    <location>
        <begin position="20"/>
        <end position="278"/>
    </location>
</feature>
<accession>A0AAN8XI32</accession>
<proteinExistence type="inferred from homology"/>
<comment type="similarity">
    <text evidence="1">Belongs to the type-B carboxylesterase/lipase family.</text>
</comment>
<evidence type="ECO:0000259" key="3">
    <source>
        <dbReference type="Pfam" id="PF00135"/>
    </source>
</evidence>
<dbReference type="EMBL" id="JAXCGZ010002540">
    <property type="protein sequence ID" value="KAK7083792.1"/>
    <property type="molecule type" value="Genomic_DNA"/>
</dbReference>
<comment type="caution">
    <text evidence="4">The sequence shown here is derived from an EMBL/GenBank/DDBJ whole genome shotgun (WGS) entry which is preliminary data.</text>
</comment>
<sequence length="282" mass="30973">MTVYYRKQKTILFPLADSLTPAYPVVVFIHGESYEWGSSSLYDGSVLAAMGKVIVVTINYRLGLLGFYNANVDPVSRATVANYGLMDQLAALHWVQENIVRFGGDPGQVTVMGHGTGAACLNFLVISPAASGAGLFKRAILMSGTALSPWAYVQEPIHYAVEAATQLGCQVPNDLYHNYENLLQCLRDKTVEQILQVELEAPQFLSAVGPSVDGVTIKPDWKHQHSKIGKEGRTPVDLLIGVTATNILDIFSETDIGQGFEADHKDRILRTFVTNNYKFHLQ</sequence>
<dbReference type="Pfam" id="PF00135">
    <property type="entry name" value="COesterase"/>
    <property type="match status" value="1"/>
</dbReference>
<gene>
    <name evidence="4" type="primary">Ces3_1</name>
    <name evidence="4" type="ORF">SK128_008453</name>
</gene>
<evidence type="ECO:0000313" key="4">
    <source>
        <dbReference type="EMBL" id="KAK7083792.1"/>
    </source>
</evidence>
<protein>
    <submittedName>
        <fullName evidence="4">Carboxylesterase</fullName>
    </submittedName>
</protein>
<dbReference type="InterPro" id="IPR051093">
    <property type="entry name" value="Neuroligin/BSAL"/>
</dbReference>
<dbReference type="PANTHER" id="PTHR43903">
    <property type="entry name" value="NEUROLIGIN"/>
    <property type="match status" value="1"/>
</dbReference>
<organism evidence="4 5">
    <name type="scientific">Halocaridina rubra</name>
    <name type="common">Hawaiian red shrimp</name>
    <dbReference type="NCBI Taxonomy" id="373956"/>
    <lineage>
        <taxon>Eukaryota</taxon>
        <taxon>Metazoa</taxon>
        <taxon>Ecdysozoa</taxon>
        <taxon>Arthropoda</taxon>
        <taxon>Crustacea</taxon>
        <taxon>Multicrustacea</taxon>
        <taxon>Malacostraca</taxon>
        <taxon>Eumalacostraca</taxon>
        <taxon>Eucarida</taxon>
        <taxon>Decapoda</taxon>
        <taxon>Pleocyemata</taxon>
        <taxon>Caridea</taxon>
        <taxon>Atyoidea</taxon>
        <taxon>Atyidae</taxon>
        <taxon>Halocaridina</taxon>
    </lineage>
</organism>
<keyword evidence="5" id="KW-1185">Reference proteome</keyword>
<dbReference type="InterPro" id="IPR029058">
    <property type="entry name" value="AB_hydrolase_fold"/>
</dbReference>
<dbReference type="SUPFAM" id="SSF53474">
    <property type="entry name" value="alpha/beta-Hydrolases"/>
    <property type="match status" value="1"/>
</dbReference>
<feature type="non-terminal residue" evidence="4">
    <location>
        <position position="282"/>
    </location>
</feature>
<dbReference type="AlphaFoldDB" id="A0AAN8XI32"/>
<dbReference type="Gene3D" id="3.40.50.1820">
    <property type="entry name" value="alpha/beta hydrolase"/>
    <property type="match status" value="1"/>
</dbReference>